<dbReference type="Proteomes" id="UP001223420">
    <property type="component" value="Unassembled WGS sequence"/>
</dbReference>
<reference evidence="3" key="1">
    <citation type="submission" date="2023-07" db="EMBL/GenBank/DDBJ databases">
        <title>Genomic Encyclopedia of Type Strains, Phase IV (KMG-IV): sequencing the most valuable type-strain genomes for metagenomic binning, comparative biology and taxonomic classification.</title>
        <authorList>
            <person name="Goeker M."/>
        </authorList>
    </citation>
    <scope>NUCLEOTIDE SEQUENCE</scope>
    <source>
        <strain evidence="3">DSM 19569</strain>
    </source>
</reference>
<name>A0AAJ1WXY9_9HYPH</name>
<sequence length="215" mass="22193">MTQDVRTPNALGLIHHFEPGATEARPLLLLHGTGGNEHDLLPLGRIVAPGAALLSPRGAVSENGMPRFFRRLAEGVFDEADLRRRTADLAAFVAAARARFGLAAPLALGFSNGANIAAALLMLHPEVLAGAVLIRPMVPLAEPPAANLAGKPVLMLSGAMDPIVPAENAGRLARQLTAAGAAVEHRILPVGHGLSQADVSLAADWVRGLARPGAA</sequence>
<evidence type="ECO:0000313" key="4">
    <source>
        <dbReference type="Proteomes" id="UP001223420"/>
    </source>
</evidence>
<evidence type="ECO:0000313" key="3">
    <source>
        <dbReference type="EMBL" id="MDQ0543748.1"/>
    </source>
</evidence>
<proteinExistence type="predicted"/>
<accession>A0AAJ1WXY9</accession>
<organism evidence="3 4">
    <name type="scientific">Methylobacterium brachiatum</name>
    <dbReference type="NCBI Taxonomy" id="269660"/>
    <lineage>
        <taxon>Bacteria</taxon>
        <taxon>Pseudomonadati</taxon>
        <taxon>Pseudomonadota</taxon>
        <taxon>Alphaproteobacteria</taxon>
        <taxon>Hyphomicrobiales</taxon>
        <taxon>Methylobacteriaceae</taxon>
        <taxon>Methylobacterium</taxon>
    </lineage>
</organism>
<feature type="domain" description="Peptidase S33 tripeptidyl aminopeptidase-like C-terminal" evidence="2">
    <location>
        <begin position="143"/>
        <end position="184"/>
    </location>
</feature>
<dbReference type="AlphaFoldDB" id="A0AAJ1WXY9"/>
<dbReference type="InterPro" id="IPR000073">
    <property type="entry name" value="AB_hydrolase_1"/>
</dbReference>
<dbReference type="Gene3D" id="3.40.50.1820">
    <property type="entry name" value="alpha/beta hydrolase"/>
    <property type="match status" value="1"/>
</dbReference>
<dbReference type="SUPFAM" id="SSF53474">
    <property type="entry name" value="alpha/beta-Hydrolases"/>
    <property type="match status" value="1"/>
</dbReference>
<evidence type="ECO:0000259" key="2">
    <source>
        <dbReference type="Pfam" id="PF08386"/>
    </source>
</evidence>
<gene>
    <name evidence="3" type="ORF">QO001_002677</name>
</gene>
<protein>
    <submittedName>
        <fullName evidence="3">Phospholipase/carboxylesterase</fullName>
    </submittedName>
</protein>
<dbReference type="Pfam" id="PF00561">
    <property type="entry name" value="Abhydrolase_1"/>
    <property type="match status" value="1"/>
</dbReference>
<dbReference type="InterPro" id="IPR029058">
    <property type="entry name" value="AB_hydrolase_fold"/>
</dbReference>
<dbReference type="RefSeq" id="WP_230366300.1">
    <property type="nucleotide sequence ID" value="NZ_JAJALK010000005.1"/>
</dbReference>
<evidence type="ECO:0000259" key="1">
    <source>
        <dbReference type="Pfam" id="PF00561"/>
    </source>
</evidence>
<dbReference type="EMBL" id="JAUSWL010000004">
    <property type="protein sequence ID" value="MDQ0543748.1"/>
    <property type="molecule type" value="Genomic_DNA"/>
</dbReference>
<dbReference type="InterPro" id="IPR013595">
    <property type="entry name" value="Pept_S33_TAP-like_C"/>
</dbReference>
<feature type="domain" description="AB hydrolase-1" evidence="1">
    <location>
        <begin position="85"/>
        <end position="140"/>
    </location>
</feature>
<dbReference type="Pfam" id="PF08386">
    <property type="entry name" value="Abhydrolase_4"/>
    <property type="match status" value="1"/>
</dbReference>
<comment type="caution">
    <text evidence="3">The sequence shown here is derived from an EMBL/GenBank/DDBJ whole genome shotgun (WGS) entry which is preliminary data.</text>
</comment>